<feature type="transmembrane region" description="Helical" evidence="2">
    <location>
        <begin position="64"/>
        <end position="82"/>
    </location>
</feature>
<proteinExistence type="predicted"/>
<evidence type="ECO:0000256" key="1">
    <source>
        <dbReference type="SAM" id="MobiDB-lite"/>
    </source>
</evidence>
<dbReference type="EMBL" id="JBHUCM010000007">
    <property type="protein sequence ID" value="MFD1536788.1"/>
    <property type="molecule type" value="Genomic_DNA"/>
</dbReference>
<keyword evidence="2" id="KW-0472">Membrane</keyword>
<evidence type="ECO:0000256" key="2">
    <source>
        <dbReference type="SAM" id="Phobius"/>
    </source>
</evidence>
<evidence type="ECO:0000313" key="3">
    <source>
        <dbReference type="EMBL" id="MFD1536788.1"/>
    </source>
</evidence>
<evidence type="ECO:0000313" key="4">
    <source>
        <dbReference type="Proteomes" id="UP001597097"/>
    </source>
</evidence>
<name>A0ABW4G3P1_9ACTN</name>
<organism evidence="3 4">
    <name type="scientific">Nonomuraea guangzhouensis</name>
    <dbReference type="NCBI Taxonomy" id="1291555"/>
    <lineage>
        <taxon>Bacteria</taxon>
        <taxon>Bacillati</taxon>
        <taxon>Actinomycetota</taxon>
        <taxon>Actinomycetes</taxon>
        <taxon>Streptosporangiales</taxon>
        <taxon>Streptosporangiaceae</taxon>
        <taxon>Nonomuraea</taxon>
    </lineage>
</organism>
<keyword evidence="2" id="KW-0812">Transmembrane</keyword>
<feature type="transmembrane region" description="Helical" evidence="2">
    <location>
        <begin position="121"/>
        <end position="140"/>
    </location>
</feature>
<dbReference type="RefSeq" id="WP_219527751.1">
    <property type="nucleotide sequence ID" value="NZ_JAHKRM010000003.1"/>
</dbReference>
<accession>A0ABW4G3P1</accession>
<feature type="transmembrane region" description="Helical" evidence="2">
    <location>
        <begin position="89"/>
        <end position="109"/>
    </location>
</feature>
<keyword evidence="2" id="KW-1133">Transmembrane helix</keyword>
<reference evidence="4" key="1">
    <citation type="journal article" date="2019" name="Int. J. Syst. Evol. Microbiol.">
        <title>The Global Catalogue of Microorganisms (GCM) 10K type strain sequencing project: providing services to taxonomists for standard genome sequencing and annotation.</title>
        <authorList>
            <consortium name="The Broad Institute Genomics Platform"/>
            <consortium name="The Broad Institute Genome Sequencing Center for Infectious Disease"/>
            <person name="Wu L."/>
            <person name="Ma J."/>
        </authorList>
    </citation>
    <scope>NUCLEOTIDE SEQUENCE [LARGE SCALE GENOMIC DNA]</scope>
    <source>
        <strain evidence="4">CGMCC 1.15399</strain>
    </source>
</reference>
<keyword evidence="4" id="KW-1185">Reference proteome</keyword>
<gene>
    <name evidence="3" type="ORF">ACFSJ0_07080</name>
</gene>
<dbReference type="Proteomes" id="UP001597097">
    <property type="component" value="Unassembled WGS sequence"/>
</dbReference>
<protein>
    <submittedName>
        <fullName evidence="3">Uncharacterized protein</fullName>
    </submittedName>
</protein>
<feature type="region of interest" description="Disordered" evidence="1">
    <location>
        <begin position="1"/>
        <end position="39"/>
    </location>
</feature>
<comment type="caution">
    <text evidence="3">The sequence shown here is derived from an EMBL/GenBank/DDBJ whole genome shotgun (WGS) entry which is preliminary data.</text>
</comment>
<sequence>MTEPPKPPEAGDRLVAAANRPSPPERPVSLTQPRPHRPALPRQVTGPVRVWRGVVAFLASAVRLASRLAALILALYAIFTVFKANPANIWYQFVASLASSLSVGLANLFQLADIRWTTLVNYGLAALVWLIVGSVVAGLIRRAAP</sequence>